<feature type="chain" id="PRO_5036694805" description="Porin" evidence="3">
    <location>
        <begin position="28"/>
        <end position="575"/>
    </location>
</feature>
<dbReference type="Proteomes" id="UP000653472">
    <property type="component" value="Unassembled WGS sequence"/>
</dbReference>
<keyword evidence="3" id="KW-0732">Signal</keyword>
<dbReference type="RefSeq" id="WP_168149455.1">
    <property type="nucleotide sequence ID" value="NZ_JAAVXB010000012.1"/>
</dbReference>
<evidence type="ECO:0008006" key="6">
    <source>
        <dbReference type="Google" id="ProtNLM"/>
    </source>
</evidence>
<dbReference type="SUPFAM" id="SSF56935">
    <property type="entry name" value="Porins"/>
    <property type="match status" value="1"/>
</dbReference>
<proteinExistence type="predicted"/>
<dbReference type="EMBL" id="JAAVXB010000012">
    <property type="protein sequence ID" value="NKF24126.1"/>
    <property type="molecule type" value="Genomic_DNA"/>
</dbReference>
<dbReference type="Pfam" id="PF19577">
    <property type="entry name" value="DcaP"/>
    <property type="match status" value="1"/>
</dbReference>
<feature type="region of interest" description="Disordered" evidence="2">
    <location>
        <begin position="116"/>
        <end position="139"/>
    </location>
</feature>
<dbReference type="InterPro" id="IPR045748">
    <property type="entry name" value="DcaP"/>
</dbReference>
<evidence type="ECO:0000256" key="2">
    <source>
        <dbReference type="SAM" id="MobiDB-lite"/>
    </source>
</evidence>
<sequence length="575" mass="60450">MKKARKVFAKSLIAISVAALSPAIAHADDTQDVRAQLQALSTVVKNMQLQQQAMQQHEQDLEKRLAASESARAALAAQVAQQAKAPAAGAAGGGALAAQGAAPLPAQAQVPVATNSGEPVAAHSTAQQSMAAADMQHAPPGTLGVNPVLADSALPAGKGASILIPGTNTRFTFGGMIKVDAYDDISGANLNTVPTDAVSIPIDGTSQADRKGQFMMTARQTRFNVGSETPTDWGALRSFIDIDFYGTGGTGLITNPVSPRLRHAYLSLGGLTIGQTWSVFFDLAAAPETLDMTGPVGNSYAIRQPLVRYQTSIGQHGQMTFGVENADGDFLGADQTSNFPIGSTLSTRVLNKLPDFTARYTYSSGPLRLSAAGVVRYLNLDTGGASLAFEGHDGTFNFAGQDSTWAFGGQLDMKVKTWNSDSFMLGLNGGPGIGRYLMAPQDAAFAKGVAPNGATNSNPGNGAVLGPDGKLRPIFSWGAVASYRHIWSTTLRSNLTLGYQHVGDPDGTLPVNFPEELTSLHANLIWSPLPQVGFGMEYVRETLSLRGQTDANRELGYGDSGSMNRIQLTAQYNLF</sequence>
<dbReference type="AlphaFoldDB" id="A0A970BB82"/>
<protein>
    <recommendedName>
        <fullName evidence="6">Porin</fullName>
    </recommendedName>
</protein>
<evidence type="ECO:0000313" key="5">
    <source>
        <dbReference type="Proteomes" id="UP000653472"/>
    </source>
</evidence>
<keyword evidence="1" id="KW-0175">Coiled coil</keyword>
<feature type="signal peptide" evidence="3">
    <location>
        <begin position="1"/>
        <end position="27"/>
    </location>
</feature>
<evidence type="ECO:0000313" key="4">
    <source>
        <dbReference type="EMBL" id="NKF24126.1"/>
    </source>
</evidence>
<evidence type="ECO:0000256" key="1">
    <source>
        <dbReference type="SAM" id="Coils"/>
    </source>
</evidence>
<name>A0A970BB82_9GAMM</name>
<reference evidence="4" key="1">
    <citation type="submission" date="2020-03" db="EMBL/GenBank/DDBJ databases">
        <title>Solimonas marina sp. nov., isolated from deep seawater of the Pacific Ocean.</title>
        <authorList>
            <person name="Liu X."/>
            <person name="Lai Q."/>
            <person name="Sun F."/>
            <person name="Gai Y."/>
            <person name="Li G."/>
            <person name="Shao Z."/>
        </authorList>
    </citation>
    <scope>NUCLEOTIDE SEQUENCE</scope>
    <source>
        <strain evidence="4">C16B3</strain>
    </source>
</reference>
<comment type="caution">
    <text evidence="4">The sequence shown here is derived from an EMBL/GenBank/DDBJ whole genome shotgun (WGS) entry which is preliminary data.</text>
</comment>
<accession>A0A970BB82</accession>
<organism evidence="4 5">
    <name type="scientific">Solimonas marina</name>
    <dbReference type="NCBI Taxonomy" id="2714601"/>
    <lineage>
        <taxon>Bacteria</taxon>
        <taxon>Pseudomonadati</taxon>
        <taxon>Pseudomonadota</taxon>
        <taxon>Gammaproteobacteria</taxon>
        <taxon>Nevskiales</taxon>
        <taxon>Nevskiaceae</taxon>
        <taxon>Solimonas</taxon>
    </lineage>
</organism>
<keyword evidence="5" id="KW-1185">Reference proteome</keyword>
<gene>
    <name evidence="4" type="ORF">G7Y82_17575</name>
</gene>
<feature type="coiled-coil region" evidence="1">
    <location>
        <begin position="44"/>
        <end position="78"/>
    </location>
</feature>
<evidence type="ECO:0000256" key="3">
    <source>
        <dbReference type="SAM" id="SignalP"/>
    </source>
</evidence>